<dbReference type="SUPFAM" id="SSF50249">
    <property type="entry name" value="Nucleic acid-binding proteins"/>
    <property type="match status" value="1"/>
</dbReference>
<dbReference type="InterPro" id="IPR020189">
    <property type="entry name" value="IF5A_C"/>
</dbReference>
<dbReference type="GO" id="GO:0045901">
    <property type="term" value="P:positive regulation of translational elongation"/>
    <property type="evidence" value="ECO:0007669"/>
    <property type="project" value="UniProtKB-UniRule"/>
</dbReference>
<dbReference type="KEGG" id="eiv:EIN_344160"/>
<dbReference type="InterPro" id="IPR008991">
    <property type="entry name" value="Translation_prot_SH3-like_sf"/>
</dbReference>
<sequence length="156" mass="17091">MEAVECSEFQVFESNSKPYYPSKAGCLKVGGLVVIEKSPCKIISYNKTKVGKHGHAKVTLVGIDIFNGKRLVYGCPAHADVLVPIVTRSEYTIIDIEDGYLSLLGADGQTRNDLKMQSDECGKQIAMLMADKDSVVCVVQKYGDVEQVVEAKEDKL</sequence>
<dbReference type="RefSeq" id="XP_004255257.1">
    <property type="nucleotide sequence ID" value="XM_004255209.1"/>
</dbReference>
<dbReference type="EMBL" id="KB206755">
    <property type="protein sequence ID" value="ELP88493.1"/>
    <property type="molecule type" value="Genomic_DNA"/>
</dbReference>
<evidence type="ECO:0000313" key="3">
    <source>
        <dbReference type="EMBL" id="ELP88486.1"/>
    </source>
</evidence>
<keyword evidence="1" id="KW-0385">Hypusine</keyword>
<dbReference type="Gene3D" id="2.40.50.140">
    <property type="entry name" value="Nucleic acid-binding proteins"/>
    <property type="match status" value="1"/>
</dbReference>
<dbReference type="AlphaFoldDB" id="A0A0A1U351"/>
<comment type="similarity">
    <text evidence="1">Belongs to the eIF-5A family.</text>
</comment>
<dbReference type="EMBL" id="KB206755">
    <property type="protein sequence ID" value="ELP88486.1"/>
    <property type="molecule type" value="Genomic_DNA"/>
</dbReference>
<dbReference type="InterPro" id="IPR048670">
    <property type="entry name" value="IF5A-like_N"/>
</dbReference>
<dbReference type="RefSeq" id="XP_004255264.1">
    <property type="nucleotide sequence ID" value="XM_004255216.1"/>
</dbReference>
<dbReference type="SMART" id="SM01376">
    <property type="entry name" value="eIF-5a"/>
    <property type="match status" value="1"/>
</dbReference>
<dbReference type="GO" id="GO:0003723">
    <property type="term" value="F:RNA binding"/>
    <property type="evidence" value="ECO:0007669"/>
    <property type="project" value="InterPro"/>
</dbReference>
<organism evidence="3 5">
    <name type="scientific">Entamoeba invadens IP1</name>
    <dbReference type="NCBI Taxonomy" id="370355"/>
    <lineage>
        <taxon>Eukaryota</taxon>
        <taxon>Amoebozoa</taxon>
        <taxon>Evosea</taxon>
        <taxon>Archamoebae</taxon>
        <taxon>Mastigamoebida</taxon>
        <taxon>Entamoebidae</taxon>
        <taxon>Entamoeba</taxon>
    </lineage>
</organism>
<evidence type="ECO:0000313" key="4">
    <source>
        <dbReference type="EMBL" id="ELP88493.1"/>
    </source>
</evidence>
<dbReference type="Pfam" id="PF21485">
    <property type="entry name" value="IF5A-like_N"/>
    <property type="match status" value="1"/>
</dbReference>
<comment type="function">
    <text evidence="1">Translation factor that promotes translation elongation and termination, particularly upon ribosome stalling at specific amino acid sequence contexts. Binds between the exit (E) and peptidyl (P) site of the ribosome and promotes rescue of stalled ribosome: specifically required for efficient translation of polyproline-containing peptides as well as other motifs that stall the ribosome. Acts as ribosome quality control (RQC) cofactor by joining the RQC complex to facilitate peptidyl transfer during CAT tailing step.</text>
</comment>
<dbReference type="GO" id="GO:0003743">
    <property type="term" value="F:translation initiation factor activity"/>
    <property type="evidence" value="ECO:0007669"/>
    <property type="project" value="UniProtKB-KW"/>
</dbReference>
<dbReference type="VEuPathDB" id="AmoebaDB:EIN_344230"/>
<evidence type="ECO:0000313" key="5">
    <source>
        <dbReference type="Proteomes" id="UP000014680"/>
    </source>
</evidence>
<dbReference type="GO" id="GO:0043022">
    <property type="term" value="F:ribosome binding"/>
    <property type="evidence" value="ECO:0007669"/>
    <property type="project" value="UniProtKB-UniRule"/>
</dbReference>
<dbReference type="GO" id="GO:0003746">
    <property type="term" value="F:translation elongation factor activity"/>
    <property type="evidence" value="ECO:0007669"/>
    <property type="project" value="UniProtKB-UniRule"/>
</dbReference>
<dbReference type="Pfam" id="PF01287">
    <property type="entry name" value="eIF-5a"/>
    <property type="match status" value="1"/>
</dbReference>
<dbReference type="PIRSF" id="PIRSF003025">
    <property type="entry name" value="eIF5A"/>
    <property type="match status" value="1"/>
</dbReference>
<dbReference type="PANTHER" id="PTHR11673">
    <property type="entry name" value="TRANSLATION INITIATION FACTOR 5A FAMILY MEMBER"/>
    <property type="match status" value="1"/>
</dbReference>
<dbReference type="Gene3D" id="2.30.30.30">
    <property type="match status" value="1"/>
</dbReference>
<keyword evidence="1" id="KW-0648">Protein biosynthesis</keyword>
<dbReference type="InterPro" id="IPR014722">
    <property type="entry name" value="Rib_uL2_dom2"/>
</dbReference>
<reference evidence="3 5" key="1">
    <citation type="submission" date="2012-10" db="EMBL/GenBank/DDBJ databases">
        <authorList>
            <person name="Zafar N."/>
            <person name="Inman J."/>
            <person name="Hall N."/>
            <person name="Lorenzi H."/>
            <person name="Caler E."/>
        </authorList>
    </citation>
    <scope>NUCLEOTIDE SEQUENCE [LARGE SCALE GENOMIC DNA]</scope>
    <source>
        <strain evidence="3 5">IP1</strain>
    </source>
</reference>
<dbReference type="GeneID" id="14887486"/>
<evidence type="ECO:0000256" key="1">
    <source>
        <dbReference type="RuleBase" id="RU362005"/>
    </source>
</evidence>
<dbReference type="KEGG" id="eiv:EIN_344230"/>
<dbReference type="OMA" id="DINEGYL"/>
<feature type="domain" description="Translation initiation factor 5A C-terminal" evidence="2">
    <location>
        <begin position="85"/>
        <end position="152"/>
    </location>
</feature>
<evidence type="ECO:0000259" key="2">
    <source>
        <dbReference type="SMART" id="SM01376"/>
    </source>
</evidence>
<dbReference type="NCBIfam" id="TIGR00037">
    <property type="entry name" value="eIF_5A"/>
    <property type="match status" value="1"/>
</dbReference>
<gene>
    <name evidence="3" type="ORF">EIN_344160</name>
    <name evidence="4" type="ORF">EIN_344230</name>
</gene>
<comment type="PTM">
    <text evidence="1">eIF-5A seems to be the only eukaryotic protein to have a hypusine residue which is a post-translational modification of a lysine by the addition of a butylamino group.</text>
</comment>
<dbReference type="GO" id="GO:0045905">
    <property type="term" value="P:positive regulation of translational termination"/>
    <property type="evidence" value="ECO:0007669"/>
    <property type="project" value="UniProtKB-UniRule"/>
</dbReference>
<dbReference type="VEuPathDB" id="AmoebaDB:EIN_344160"/>
<keyword evidence="5" id="KW-1185">Reference proteome</keyword>
<dbReference type="InterPro" id="IPR012340">
    <property type="entry name" value="NA-bd_OB-fold"/>
</dbReference>
<accession>A0A0A1U351</accession>
<dbReference type="InterPro" id="IPR001884">
    <property type="entry name" value="IF5A-like"/>
</dbReference>
<protein>
    <recommendedName>
        <fullName evidence="1">Eukaryotic translation initiation factor 5A</fullName>
        <shortName evidence="1">eIF-5A</shortName>
    </recommendedName>
</protein>
<dbReference type="Proteomes" id="UP000014680">
    <property type="component" value="Unassembled WGS sequence"/>
</dbReference>
<keyword evidence="3" id="KW-0396">Initiation factor</keyword>
<dbReference type="SUPFAM" id="SSF50104">
    <property type="entry name" value="Translation proteins SH3-like domain"/>
    <property type="match status" value="1"/>
</dbReference>
<proteinExistence type="inferred from homology"/>
<name>A0A0A1U351_ENTIV</name>
<dbReference type="GeneID" id="14887487"/>
<dbReference type="OrthoDB" id="9975114at2759"/>